<evidence type="ECO:0000313" key="1">
    <source>
        <dbReference type="WBParaSite" id="SSTP_0001167600.1"/>
    </source>
</evidence>
<organism evidence="1">
    <name type="scientific">Strongyloides stercoralis</name>
    <name type="common">Threadworm</name>
    <dbReference type="NCBI Taxonomy" id="6248"/>
    <lineage>
        <taxon>Eukaryota</taxon>
        <taxon>Metazoa</taxon>
        <taxon>Ecdysozoa</taxon>
        <taxon>Nematoda</taxon>
        <taxon>Chromadorea</taxon>
        <taxon>Rhabditida</taxon>
        <taxon>Tylenchina</taxon>
        <taxon>Panagrolaimomorpha</taxon>
        <taxon>Strongyloidoidea</taxon>
        <taxon>Strongyloididae</taxon>
        <taxon>Strongyloides</taxon>
    </lineage>
</organism>
<dbReference type="WBParaSite" id="SSTP_0001167600.1">
    <property type="protein sequence ID" value="SSTP_0001167600.1"/>
    <property type="gene ID" value="SSTP_0001167600"/>
</dbReference>
<dbReference type="AlphaFoldDB" id="A0A0K0EQE7"/>
<name>A0A0K0EQE7_STRER</name>
<accession>A0A0K0EQE7</accession>
<protein>
    <submittedName>
        <fullName evidence="1">Transposase</fullName>
    </submittedName>
</protein>
<proteinExistence type="predicted"/>
<reference evidence="1" key="1">
    <citation type="submission" date="2015-08" db="UniProtKB">
        <authorList>
            <consortium name="WormBaseParasite"/>
        </authorList>
    </citation>
    <scope>IDENTIFICATION</scope>
</reference>
<sequence length="68" mass="7546">MAKKSIFDQLKASANGAVLDKKKKIPKANKSNNEDDITYKFAGYILSNPDTGFTISLTQQPNDIKKEL</sequence>